<reference evidence="1" key="1">
    <citation type="journal article" date="2020" name="mSystems">
        <title>Genome- and Community-Level Interaction Insights into Carbon Utilization and Element Cycling Functions of Hydrothermarchaeota in Hydrothermal Sediment.</title>
        <authorList>
            <person name="Zhou Z."/>
            <person name="Liu Y."/>
            <person name="Xu W."/>
            <person name="Pan J."/>
            <person name="Luo Z.H."/>
            <person name="Li M."/>
        </authorList>
    </citation>
    <scope>NUCLEOTIDE SEQUENCE [LARGE SCALE GENOMIC DNA]</scope>
    <source>
        <strain evidence="1">HyVt-74</strain>
    </source>
</reference>
<dbReference type="AlphaFoldDB" id="A0A7C5DB23"/>
<protein>
    <submittedName>
        <fullName evidence="1">Uncharacterized protein</fullName>
    </submittedName>
</protein>
<accession>A0A7C5DB23</accession>
<dbReference type="EMBL" id="DRTB01000195">
    <property type="protein sequence ID" value="HHE04925.1"/>
    <property type="molecule type" value="Genomic_DNA"/>
</dbReference>
<evidence type="ECO:0000313" key="1">
    <source>
        <dbReference type="EMBL" id="HHE04925.1"/>
    </source>
</evidence>
<sequence>MFSYEYGEWVYPFRSCEFSGPALSQLLDKMCKKGYLQKIEKGKYALSQRYVEEAIRAMDKGILSSYPLKNIYTFNKIPYKDKFPLPVHIYGISKDLIDFLNSKKAYHKKFEKMVKDLHLAAFQIREFKKELALEYIKSKFFKKCEISKEGDFKKALQYAKEHPHGFLSILETMIYGMEFFPDEIDYIQVIILSKIEEDVAQFKKSGKDSRSDWEIDIEDIHKLPEMMVIRIIEEIIKKNMENLYPLLPTIVYAPPSIPKIVWKGMLMTKNL</sequence>
<proteinExistence type="predicted"/>
<dbReference type="Proteomes" id="UP000886110">
    <property type="component" value="Unassembled WGS sequence"/>
</dbReference>
<organism evidence="1">
    <name type="scientific">candidate division WOR-3 bacterium</name>
    <dbReference type="NCBI Taxonomy" id="2052148"/>
    <lineage>
        <taxon>Bacteria</taxon>
        <taxon>Bacteria division WOR-3</taxon>
    </lineage>
</organism>
<name>A0A7C5DB23_UNCW3</name>
<comment type="caution">
    <text evidence="1">The sequence shown here is derived from an EMBL/GenBank/DDBJ whole genome shotgun (WGS) entry which is preliminary data.</text>
</comment>
<gene>
    <name evidence="1" type="ORF">ENL19_02550</name>
</gene>